<keyword evidence="3" id="KW-0813">Transport</keyword>
<sequence length="185" mass="21737">MSEVDIEWPWQYSFPPFFTLQPNPETRSKQVTAWKSLILTYCQKTKTYLIDVREATQFALFNNSTINRKLEHNVIISILSELQKTGNATPIDKGKNRWEIYWHTLEEWSSLIYEYISNRGMQNTVVTLYELVQGEDSTNEEFNGMQQDVLIKVLRALERERKCEVILDDDIQGVKFFLTVSILCV</sequence>
<name>A0AAV8ZLJ6_9CUCU</name>
<dbReference type="GO" id="GO:0005198">
    <property type="term" value="F:structural molecule activity"/>
    <property type="evidence" value="ECO:0007669"/>
    <property type="project" value="TreeGrafter"/>
</dbReference>
<dbReference type="GO" id="GO:0043328">
    <property type="term" value="P:protein transport to vacuole involved in ubiquitin-dependent protein catabolic process via the multivesicular body sorting pathway"/>
    <property type="evidence" value="ECO:0007669"/>
    <property type="project" value="TreeGrafter"/>
</dbReference>
<dbReference type="GO" id="GO:0000814">
    <property type="term" value="C:ESCRT II complex"/>
    <property type="evidence" value="ECO:0007669"/>
    <property type="project" value="InterPro"/>
</dbReference>
<evidence type="ECO:0000256" key="5">
    <source>
        <dbReference type="ARBA" id="ARBA00030094"/>
    </source>
</evidence>
<dbReference type="InterPro" id="IPR008570">
    <property type="entry name" value="ESCRT-II_cplx_Vps25-sub"/>
</dbReference>
<organism evidence="6 7">
    <name type="scientific">Rhamnusium bicolor</name>
    <dbReference type="NCBI Taxonomy" id="1586634"/>
    <lineage>
        <taxon>Eukaryota</taxon>
        <taxon>Metazoa</taxon>
        <taxon>Ecdysozoa</taxon>
        <taxon>Arthropoda</taxon>
        <taxon>Hexapoda</taxon>
        <taxon>Insecta</taxon>
        <taxon>Pterygota</taxon>
        <taxon>Neoptera</taxon>
        <taxon>Endopterygota</taxon>
        <taxon>Coleoptera</taxon>
        <taxon>Polyphaga</taxon>
        <taxon>Cucujiformia</taxon>
        <taxon>Chrysomeloidea</taxon>
        <taxon>Cerambycidae</taxon>
        <taxon>Lepturinae</taxon>
        <taxon>Rhagiini</taxon>
        <taxon>Rhamnusium</taxon>
    </lineage>
</organism>
<dbReference type="FunFam" id="1.10.10.10:FF:000141">
    <property type="entry name" value="vacuolar protein-sorting-associated protein 25"/>
    <property type="match status" value="1"/>
</dbReference>
<dbReference type="Gene3D" id="1.10.10.570">
    <property type="entry name" value="Winged helix' DNA-binding domain. Chain C. Domain 1"/>
    <property type="match status" value="1"/>
</dbReference>
<evidence type="ECO:0000313" key="6">
    <source>
        <dbReference type="EMBL" id="KAJ8964971.1"/>
    </source>
</evidence>
<gene>
    <name evidence="6" type="ORF">NQ314_004488</name>
</gene>
<keyword evidence="7" id="KW-1185">Reference proteome</keyword>
<dbReference type="InterPro" id="IPR014041">
    <property type="entry name" value="ESCRT-II_cplx_Vps25-sub_N"/>
</dbReference>
<dbReference type="Gene3D" id="1.10.10.10">
    <property type="entry name" value="Winged helix-like DNA-binding domain superfamily/Winged helix DNA-binding domain"/>
    <property type="match status" value="1"/>
</dbReference>
<dbReference type="GO" id="GO:0042803">
    <property type="term" value="F:protein homodimerization activity"/>
    <property type="evidence" value="ECO:0007669"/>
    <property type="project" value="TreeGrafter"/>
</dbReference>
<dbReference type="AlphaFoldDB" id="A0AAV8ZLJ6"/>
<dbReference type="InterPro" id="IPR036390">
    <property type="entry name" value="WH_DNA-bd_sf"/>
</dbReference>
<dbReference type="GO" id="GO:0016236">
    <property type="term" value="P:macroautophagy"/>
    <property type="evidence" value="ECO:0007669"/>
    <property type="project" value="UniProtKB-ARBA"/>
</dbReference>
<dbReference type="PANTHER" id="PTHR13149">
    <property type="entry name" value="VACUOLAR PROTEIN SORTING-ASSOCIATED PROTEIN VPS25"/>
    <property type="match status" value="1"/>
</dbReference>
<comment type="similarity">
    <text evidence="1">Belongs to the VPS25 family.</text>
</comment>
<evidence type="ECO:0000256" key="2">
    <source>
        <dbReference type="ARBA" id="ARBA00017934"/>
    </source>
</evidence>
<keyword evidence="4" id="KW-0653">Protein transport</keyword>
<evidence type="ECO:0000256" key="4">
    <source>
        <dbReference type="ARBA" id="ARBA00022927"/>
    </source>
</evidence>
<dbReference type="Pfam" id="PF05871">
    <property type="entry name" value="ESCRT-II"/>
    <property type="match status" value="1"/>
</dbReference>
<dbReference type="SUPFAM" id="SSF46785">
    <property type="entry name" value="Winged helix' DNA-binding domain"/>
    <property type="match status" value="2"/>
</dbReference>
<accession>A0AAV8ZLJ6</accession>
<protein>
    <recommendedName>
        <fullName evidence="2">Vacuolar protein-sorting-associated protein 25</fullName>
    </recommendedName>
    <alternativeName>
        <fullName evidence="5">ESCRT-II complex subunit VPS25</fullName>
    </alternativeName>
</protein>
<dbReference type="PANTHER" id="PTHR13149:SF0">
    <property type="entry name" value="VACUOLAR PROTEIN-SORTING-ASSOCIATED PROTEIN 25"/>
    <property type="match status" value="1"/>
</dbReference>
<dbReference type="FunFam" id="1.10.10.570:FF:000002">
    <property type="entry name" value="Vacuolar protein sorting-associated protein 25"/>
    <property type="match status" value="1"/>
</dbReference>
<reference evidence="6" key="1">
    <citation type="journal article" date="2023" name="Insect Mol. Biol.">
        <title>Genome sequencing provides insights into the evolution of gene families encoding plant cell wall-degrading enzymes in longhorned beetles.</title>
        <authorList>
            <person name="Shin N.R."/>
            <person name="Okamura Y."/>
            <person name="Kirsch R."/>
            <person name="Pauchet Y."/>
        </authorList>
    </citation>
    <scope>NUCLEOTIDE SEQUENCE</scope>
    <source>
        <strain evidence="6">RBIC_L_NR</strain>
    </source>
</reference>
<dbReference type="Proteomes" id="UP001162156">
    <property type="component" value="Unassembled WGS sequence"/>
</dbReference>
<comment type="caution">
    <text evidence="6">The sequence shown here is derived from an EMBL/GenBank/DDBJ whole genome shotgun (WGS) entry which is preliminary data.</text>
</comment>
<evidence type="ECO:0000313" key="7">
    <source>
        <dbReference type="Proteomes" id="UP001162156"/>
    </source>
</evidence>
<evidence type="ECO:0000256" key="1">
    <source>
        <dbReference type="ARBA" id="ARBA00009674"/>
    </source>
</evidence>
<evidence type="ECO:0000256" key="3">
    <source>
        <dbReference type="ARBA" id="ARBA00022448"/>
    </source>
</evidence>
<dbReference type="EMBL" id="JANEYF010001283">
    <property type="protein sequence ID" value="KAJ8964971.1"/>
    <property type="molecule type" value="Genomic_DNA"/>
</dbReference>
<proteinExistence type="inferred from homology"/>
<dbReference type="InterPro" id="IPR036388">
    <property type="entry name" value="WH-like_DNA-bd_sf"/>
</dbReference>